<keyword evidence="6" id="KW-0862">Zinc</keyword>
<name>A0A4Y2CBJ9_ARAVE</name>
<organism evidence="10 11">
    <name type="scientific">Araneus ventricosus</name>
    <name type="common">Orbweaver spider</name>
    <name type="synonym">Epeira ventricosa</name>
    <dbReference type="NCBI Taxonomy" id="182803"/>
    <lineage>
        <taxon>Eukaryota</taxon>
        <taxon>Metazoa</taxon>
        <taxon>Ecdysozoa</taxon>
        <taxon>Arthropoda</taxon>
        <taxon>Chelicerata</taxon>
        <taxon>Arachnida</taxon>
        <taxon>Araneae</taxon>
        <taxon>Araneomorphae</taxon>
        <taxon>Entelegynae</taxon>
        <taxon>Araneoidea</taxon>
        <taxon>Araneidae</taxon>
        <taxon>Araneus</taxon>
    </lineage>
</organism>
<dbReference type="Gene3D" id="3.20.20.80">
    <property type="entry name" value="Glycosidases"/>
    <property type="match status" value="1"/>
</dbReference>
<dbReference type="InterPro" id="IPR033453">
    <property type="entry name" value="Glyco_hydro_30_TIM-barrel"/>
</dbReference>
<dbReference type="Pfam" id="PF17189">
    <property type="entry name" value="Glyco_hydro_30C"/>
    <property type="match status" value="1"/>
</dbReference>
<keyword evidence="6" id="KW-0863">Zinc-finger</keyword>
<dbReference type="Pfam" id="PF22938">
    <property type="entry name" value="Integrase_p58_C"/>
    <property type="match status" value="1"/>
</dbReference>
<dbReference type="SUPFAM" id="SSF50630">
    <property type="entry name" value="Acid proteases"/>
    <property type="match status" value="1"/>
</dbReference>
<evidence type="ECO:0000256" key="3">
    <source>
        <dbReference type="ARBA" id="ARBA00012658"/>
    </source>
</evidence>
<evidence type="ECO:0000256" key="6">
    <source>
        <dbReference type="PROSITE-ProRule" id="PRU00047"/>
    </source>
</evidence>
<keyword evidence="11" id="KW-1185">Reference proteome</keyword>
<sequence>MDFTDLKSTLAYSMKFESAKTASKTSIHARSMETDDDTWKERDDKFESLLKALEKLVESLAAEQNAPRRNPNLTCWKCFKKGHVQRACQVNDVHSRKLTCGRLAEQKIPTLNKSPEEGLKVSTLSGGGNGLYLKGSICDIPCLFLVDTGTNITLLRADLAHKVKERLIYTAPNLTLKTATGEKAKIQGKLDASIECGSRKFQHRVYVADITDSCILGLDFLQKFKFTVDLEKNEIRTGSEKISLFSDSTQHRKRTSDGKNVQSRQLCFEGCEPCSNAEKKFRTETDISVEALTMATENRWSLSEIQKAQLEDPDIRPILKMKLNSADRPSWQEIAHESPATKRYWALWNSLYLKDGNSTREVLRETHDNTSGRHFGVMKTLRKTRERFYWDRLRADVEKWCWECQACGARKGPKTEQRKSVTGRTPAETFSDRTLRFPCDILFGRPRDTPSSPTNSEAHLESVQASAGEQVELSRERMKIRYDSRATDHPFKEGDLVWMYNPKRRRGLSPKLQQNREGPYTVVKKLNDVAYRVQRSSNAKPKVIHINRLAPYRILNDPEAAQYVSGIAFHWYGEDLFPHKILDITHRKYPGLFYLPTEACTGSAPWEFPKSDLGNWNRGERYAHDIIQDLLNWSIGWIDWNLVLDMQGGPNWVSNFVDAPIIVNVGTNEFYKQPMYYALAHFSKCLPRGSYRIGLEVPSVLSVALGSNFNVAAFQTPQDKVVVIAVNRNKANVHLAVYDNLKGYLNITVNAHSIQSYVW</sequence>
<dbReference type="PROSITE" id="PS50158">
    <property type="entry name" value="ZF_CCHC"/>
    <property type="match status" value="1"/>
</dbReference>
<dbReference type="Pfam" id="PF17921">
    <property type="entry name" value="Integrase_H2C2"/>
    <property type="match status" value="1"/>
</dbReference>
<evidence type="ECO:0000256" key="4">
    <source>
        <dbReference type="ARBA" id="ARBA00022729"/>
    </source>
</evidence>
<dbReference type="GO" id="GO:0016020">
    <property type="term" value="C:membrane"/>
    <property type="evidence" value="ECO:0007669"/>
    <property type="project" value="GOC"/>
</dbReference>
<dbReference type="InterPro" id="IPR054465">
    <property type="entry name" value="Integrase_p58-like_C"/>
</dbReference>
<dbReference type="GO" id="GO:0004348">
    <property type="term" value="F:glucosylceramidase activity"/>
    <property type="evidence" value="ECO:0007669"/>
    <property type="project" value="UniProtKB-EC"/>
</dbReference>
<dbReference type="GO" id="GO:0006680">
    <property type="term" value="P:glucosylceramide catabolic process"/>
    <property type="evidence" value="ECO:0007669"/>
    <property type="project" value="TreeGrafter"/>
</dbReference>
<evidence type="ECO:0000313" key="11">
    <source>
        <dbReference type="Proteomes" id="UP000499080"/>
    </source>
</evidence>
<comment type="catalytic activity">
    <reaction evidence="1">
        <text>a beta-D-glucosyl-(1&lt;-&gt;1')-N-acylsphing-4-enine + H2O = an N-acylsphing-4-enine + D-glucose</text>
        <dbReference type="Rhea" id="RHEA:13269"/>
        <dbReference type="ChEBI" id="CHEBI:4167"/>
        <dbReference type="ChEBI" id="CHEBI:15377"/>
        <dbReference type="ChEBI" id="CHEBI:22801"/>
        <dbReference type="ChEBI" id="CHEBI:52639"/>
        <dbReference type="EC" id="3.2.1.45"/>
    </reaction>
    <physiologicalReaction direction="left-to-right" evidence="1">
        <dbReference type="Rhea" id="RHEA:13270"/>
    </physiologicalReaction>
</comment>
<dbReference type="InterPro" id="IPR013780">
    <property type="entry name" value="Glyco_hydro_b"/>
</dbReference>
<dbReference type="GO" id="GO:0004190">
    <property type="term" value="F:aspartic-type endopeptidase activity"/>
    <property type="evidence" value="ECO:0007669"/>
    <property type="project" value="InterPro"/>
</dbReference>
<evidence type="ECO:0000256" key="5">
    <source>
        <dbReference type="ARBA" id="ARBA00022801"/>
    </source>
</evidence>
<dbReference type="Gene3D" id="1.10.340.70">
    <property type="match status" value="1"/>
</dbReference>
<protein>
    <recommendedName>
        <fullName evidence="3 7">Glucosylceramidase</fullName>
        <ecNumber evidence="3 7">3.2.1.45</ecNumber>
    </recommendedName>
</protein>
<dbReference type="InterPro" id="IPR017853">
    <property type="entry name" value="GH"/>
</dbReference>
<feature type="domain" description="CCHC-type" evidence="9">
    <location>
        <begin position="75"/>
        <end position="88"/>
    </location>
</feature>
<dbReference type="Proteomes" id="UP000499080">
    <property type="component" value="Unassembled WGS sequence"/>
</dbReference>
<keyword evidence="7" id="KW-0746">Sphingolipid metabolism</keyword>
<keyword evidence="7" id="KW-0443">Lipid metabolism</keyword>
<keyword evidence="4" id="KW-0732">Signal</keyword>
<dbReference type="Pfam" id="PF13975">
    <property type="entry name" value="gag-asp_proteas"/>
    <property type="match status" value="1"/>
</dbReference>
<dbReference type="Gene3D" id="2.60.40.1180">
    <property type="entry name" value="Golgi alpha-mannosidase II"/>
    <property type="match status" value="1"/>
</dbReference>
<evidence type="ECO:0000256" key="7">
    <source>
        <dbReference type="RuleBase" id="RU361188"/>
    </source>
</evidence>
<dbReference type="PANTHER" id="PTHR11069">
    <property type="entry name" value="GLUCOSYLCERAMIDASE"/>
    <property type="match status" value="1"/>
</dbReference>
<dbReference type="InterPro" id="IPR001969">
    <property type="entry name" value="Aspartic_peptidase_AS"/>
</dbReference>
<dbReference type="EMBL" id="BGPR01000172">
    <property type="protein sequence ID" value="GBM01723.1"/>
    <property type="molecule type" value="Genomic_DNA"/>
</dbReference>
<evidence type="ECO:0000256" key="1">
    <source>
        <dbReference type="ARBA" id="ARBA00001013"/>
    </source>
</evidence>
<evidence type="ECO:0000259" key="9">
    <source>
        <dbReference type="PROSITE" id="PS50158"/>
    </source>
</evidence>
<dbReference type="EC" id="3.2.1.45" evidence="3 7"/>
<proteinExistence type="inferred from homology"/>
<dbReference type="InterPro" id="IPR001878">
    <property type="entry name" value="Znf_CCHC"/>
</dbReference>
<comment type="similarity">
    <text evidence="2 7">Belongs to the glycosyl hydrolase 30 family.</text>
</comment>
<dbReference type="InterPro" id="IPR033452">
    <property type="entry name" value="GH30_C"/>
</dbReference>
<feature type="compositionally biased region" description="Polar residues" evidence="8">
    <location>
        <begin position="449"/>
        <end position="467"/>
    </location>
</feature>
<keyword evidence="6" id="KW-0479">Metal-binding</keyword>
<dbReference type="CDD" id="cd00303">
    <property type="entry name" value="retropepsin_like"/>
    <property type="match status" value="1"/>
</dbReference>
<dbReference type="PROSITE" id="PS00141">
    <property type="entry name" value="ASP_PROTEASE"/>
    <property type="match status" value="1"/>
</dbReference>
<dbReference type="OrthoDB" id="6468999at2759"/>
<dbReference type="GO" id="GO:0008270">
    <property type="term" value="F:zinc ion binding"/>
    <property type="evidence" value="ECO:0007669"/>
    <property type="project" value="UniProtKB-KW"/>
</dbReference>
<dbReference type="InterPro" id="IPR021109">
    <property type="entry name" value="Peptidase_aspartic_dom_sf"/>
</dbReference>
<gene>
    <name evidence="10" type="primary">GBA</name>
    <name evidence="10" type="ORF">AVEN_271965_1</name>
</gene>
<dbReference type="FunFam" id="1.10.340.70:FF:000001">
    <property type="entry name" value="Retrovirus-related Pol polyprotein from transposon gypsy-like Protein"/>
    <property type="match status" value="1"/>
</dbReference>
<reference evidence="10 11" key="1">
    <citation type="journal article" date="2019" name="Sci. Rep.">
        <title>Orb-weaving spider Araneus ventricosus genome elucidates the spidroin gene catalogue.</title>
        <authorList>
            <person name="Kono N."/>
            <person name="Nakamura H."/>
            <person name="Ohtoshi R."/>
            <person name="Moran D.A.P."/>
            <person name="Shinohara A."/>
            <person name="Yoshida Y."/>
            <person name="Fujiwara M."/>
            <person name="Mori M."/>
            <person name="Tomita M."/>
            <person name="Arakawa K."/>
        </authorList>
    </citation>
    <scope>NUCLEOTIDE SEQUENCE [LARGE SCALE GENOMIC DNA]</scope>
</reference>
<dbReference type="GO" id="GO:0003676">
    <property type="term" value="F:nucleic acid binding"/>
    <property type="evidence" value="ECO:0007669"/>
    <property type="project" value="InterPro"/>
</dbReference>
<feature type="region of interest" description="Disordered" evidence="8">
    <location>
        <begin position="446"/>
        <end position="472"/>
    </location>
</feature>
<comment type="caution">
    <text evidence="10">The sequence shown here is derived from an EMBL/GenBank/DDBJ whole genome shotgun (WGS) entry which is preliminary data.</text>
</comment>
<evidence type="ECO:0000256" key="8">
    <source>
        <dbReference type="SAM" id="MobiDB-lite"/>
    </source>
</evidence>
<dbReference type="Gene3D" id="2.40.70.10">
    <property type="entry name" value="Acid Proteases"/>
    <property type="match status" value="1"/>
</dbReference>
<dbReference type="Pfam" id="PF02055">
    <property type="entry name" value="Glyco_hydro_30"/>
    <property type="match status" value="1"/>
</dbReference>
<keyword evidence="5 7" id="KW-0378">Hydrolase</keyword>
<accession>A0A4Y2CBJ9</accession>
<dbReference type="GO" id="GO:0006508">
    <property type="term" value="P:proteolysis"/>
    <property type="evidence" value="ECO:0007669"/>
    <property type="project" value="InterPro"/>
</dbReference>
<dbReference type="AlphaFoldDB" id="A0A4Y2CBJ9"/>
<keyword evidence="7" id="KW-0326">Glycosidase</keyword>
<dbReference type="SUPFAM" id="SSF51445">
    <property type="entry name" value="(Trans)glycosidases"/>
    <property type="match status" value="1"/>
</dbReference>
<dbReference type="PANTHER" id="PTHR11069:SF23">
    <property type="entry name" value="LYSOSOMAL ACID GLUCOSYLCERAMIDASE"/>
    <property type="match status" value="1"/>
</dbReference>
<evidence type="ECO:0000256" key="2">
    <source>
        <dbReference type="ARBA" id="ARBA00005382"/>
    </source>
</evidence>
<dbReference type="InterPro" id="IPR041588">
    <property type="entry name" value="Integrase_H2C2"/>
</dbReference>
<evidence type="ECO:0000313" key="10">
    <source>
        <dbReference type="EMBL" id="GBM01723.1"/>
    </source>
</evidence>
<dbReference type="InterPro" id="IPR001139">
    <property type="entry name" value="Glyco_hydro_30"/>
</dbReference>